<comment type="subcellular location">
    <subcellularLocation>
        <location evidence="7">Cytoplasm</location>
    </subcellularLocation>
</comment>
<feature type="binding site" evidence="7">
    <location>
        <position position="373"/>
    </location>
    <ligand>
        <name>phosphoenolpyruvate</name>
        <dbReference type="ChEBI" id="CHEBI:58702"/>
    </ligand>
</feature>
<feature type="binding site" evidence="7">
    <location>
        <position position="415"/>
    </location>
    <ligand>
        <name>phosphoenolpyruvate</name>
        <dbReference type="ChEBI" id="CHEBI:58702"/>
    </ligand>
</feature>
<accession>A0ABZ1P1M3</accession>
<reference evidence="9 10" key="1">
    <citation type="submission" date="2022-10" db="EMBL/GenBank/DDBJ databases">
        <title>The complete genomes of actinobacterial strains from the NBC collection.</title>
        <authorList>
            <person name="Joergensen T.S."/>
            <person name="Alvarez Arevalo M."/>
            <person name="Sterndorff E.B."/>
            <person name="Faurdal D."/>
            <person name="Vuksanovic O."/>
            <person name="Mourched A.-S."/>
            <person name="Charusanti P."/>
            <person name="Shaw S."/>
            <person name="Blin K."/>
            <person name="Weber T."/>
        </authorList>
    </citation>
    <scope>NUCLEOTIDE SEQUENCE [LARGE SCALE GENOMIC DNA]</scope>
    <source>
        <strain evidence="9 10">NBC_00456</strain>
    </source>
</reference>
<gene>
    <name evidence="7" type="primary">aroA</name>
    <name evidence="9" type="ORF">OHB29_35730</name>
</gene>
<dbReference type="EC" id="2.5.1.19" evidence="7"/>
<keyword evidence="5 7" id="KW-0057">Aromatic amino acid biosynthesis</keyword>
<dbReference type="PIRSF" id="PIRSF000505">
    <property type="entry name" value="EPSPS"/>
    <property type="match status" value="1"/>
</dbReference>
<dbReference type="Gene3D" id="3.65.10.10">
    <property type="entry name" value="Enolpyruvate transferase domain"/>
    <property type="match status" value="2"/>
</dbReference>
<feature type="binding site" evidence="7">
    <location>
        <position position="193"/>
    </location>
    <ligand>
        <name>phosphoenolpyruvate</name>
        <dbReference type="ChEBI" id="CHEBI:58702"/>
    </ligand>
</feature>
<feature type="binding site" evidence="7">
    <location>
        <position position="45"/>
    </location>
    <ligand>
        <name>3-phosphoshikimate</name>
        <dbReference type="ChEBI" id="CHEBI:145989"/>
    </ligand>
</feature>
<dbReference type="PROSITE" id="PS00104">
    <property type="entry name" value="EPSP_SYNTHASE_1"/>
    <property type="match status" value="1"/>
</dbReference>
<feature type="binding site" evidence="7">
    <location>
        <position position="146"/>
    </location>
    <ligand>
        <name>phosphoenolpyruvate</name>
        <dbReference type="ChEBI" id="CHEBI:58702"/>
    </ligand>
</feature>
<evidence type="ECO:0000256" key="6">
    <source>
        <dbReference type="ARBA" id="ARBA00044633"/>
    </source>
</evidence>
<feature type="binding site" evidence="7">
    <location>
        <position position="191"/>
    </location>
    <ligand>
        <name>3-phosphoshikimate</name>
        <dbReference type="ChEBI" id="CHEBI:145989"/>
    </ligand>
</feature>
<comment type="pathway">
    <text evidence="1 7">Metabolic intermediate biosynthesis; chorismate biosynthesis; chorismate from D-erythrose 4-phosphate and phosphoenolpyruvate: step 6/7.</text>
</comment>
<feature type="active site" description="Proton acceptor" evidence="7">
    <location>
        <position position="342"/>
    </location>
</feature>
<keyword evidence="10" id="KW-1185">Reference proteome</keyword>
<evidence type="ECO:0000256" key="3">
    <source>
        <dbReference type="ARBA" id="ARBA00022605"/>
    </source>
</evidence>
<dbReference type="PANTHER" id="PTHR21090:SF5">
    <property type="entry name" value="PENTAFUNCTIONAL AROM POLYPEPTIDE"/>
    <property type="match status" value="1"/>
</dbReference>
<protein>
    <recommendedName>
        <fullName evidence="7">3-phosphoshikimate 1-carboxyvinyltransferase</fullName>
        <ecNumber evidence="7">2.5.1.19</ecNumber>
    </recommendedName>
    <alternativeName>
        <fullName evidence="7">5-enolpyruvylshikimate-3-phosphate synthase</fullName>
        <shortName evidence="7">EPSP synthase</shortName>
        <shortName evidence="7">EPSPS</shortName>
    </alternativeName>
</protein>
<dbReference type="RefSeq" id="WP_328345252.1">
    <property type="nucleotide sequence ID" value="NZ_CP107906.1"/>
</dbReference>
<sequence length="459" mass="48035">MTVTSVREELISRLFGTGRQAPDRIRVGAPRPASAELDITPHPDKAISQRATLLAALADGTCRIHHLADCRDVRANLRALISLGVDVRPVGPAAVEITGRALSEFRAADLTLDAGNSATTSRLLLAILAGSSARCTVTGNELLRSRPMAEVIEPLRALGADLTELQETGRLPVRIRGTALSGGTVDVAVDSAQPVSALLFAGSQARGPVRVTRRAVARDHTERLLRWSGVEVAESESALVVSPGQPRAFDLQVPGDPSGAALLAALHLAAPGSHQELTLRSVGANQRRTGCFSILRSMGAEIREVPLPTDGPEPVADFVVRAPGPLQGTEVAGARLVQSAIDELPLIAALATAATGRTVIRDASELRGKDTDRIATTIALLRDFGAQAEATADGLVVEPRLPRAPRRVLLPPDHRLVFAAFVLALLSGGETELHGVGAAATSHPGAVADLARYVPVEAL</sequence>
<comment type="similarity">
    <text evidence="2 7">Belongs to the EPSP synthase family.</text>
</comment>
<feature type="binding site" evidence="7">
    <location>
        <position position="50"/>
    </location>
    <ligand>
        <name>3-phosphoshikimate</name>
        <dbReference type="ChEBI" id="CHEBI:145989"/>
    </ligand>
</feature>
<proteinExistence type="inferred from homology"/>
<dbReference type="PANTHER" id="PTHR21090">
    <property type="entry name" value="AROM/DEHYDROQUINATE SYNTHASE"/>
    <property type="match status" value="1"/>
</dbReference>
<dbReference type="EMBL" id="CP107906">
    <property type="protein sequence ID" value="WUG97916.1"/>
    <property type="molecule type" value="Genomic_DNA"/>
</dbReference>
<comment type="caution">
    <text evidence="7">Lacks conserved residue(s) required for the propagation of feature annotation.</text>
</comment>
<keyword evidence="3 7" id="KW-0028">Amino-acid biosynthesis</keyword>
<dbReference type="InterPro" id="IPR013792">
    <property type="entry name" value="RNA3'P_cycl/enolpyr_Trfase_a/b"/>
</dbReference>
<dbReference type="InterPro" id="IPR001986">
    <property type="entry name" value="Enolpyruvate_Tfrase_dom"/>
</dbReference>
<evidence type="ECO:0000256" key="4">
    <source>
        <dbReference type="ARBA" id="ARBA00022679"/>
    </source>
</evidence>
<dbReference type="InterPro" id="IPR036968">
    <property type="entry name" value="Enolpyruvate_Tfrase_sf"/>
</dbReference>
<dbReference type="SUPFAM" id="SSF55205">
    <property type="entry name" value="EPT/RTPC-like"/>
    <property type="match status" value="1"/>
</dbReference>
<evidence type="ECO:0000256" key="7">
    <source>
        <dbReference type="HAMAP-Rule" id="MF_00210"/>
    </source>
</evidence>
<feature type="binding site" evidence="7">
    <location>
        <position position="369"/>
    </location>
    <ligand>
        <name>3-phosphoshikimate</name>
        <dbReference type="ChEBI" id="CHEBI:145989"/>
    </ligand>
</feature>
<keyword evidence="4 7" id="KW-0808">Transferase</keyword>
<evidence type="ECO:0000256" key="2">
    <source>
        <dbReference type="ARBA" id="ARBA00009948"/>
    </source>
</evidence>
<evidence type="ECO:0000259" key="8">
    <source>
        <dbReference type="Pfam" id="PF00275"/>
    </source>
</evidence>
<feature type="binding site" evidence="7">
    <location>
        <position position="342"/>
    </location>
    <ligand>
        <name>3-phosphoshikimate</name>
        <dbReference type="ChEBI" id="CHEBI:145989"/>
    </ligand>
</feature>
<feature type="domain" description="Enolpyruvate transferase" evidence="8">
    <location>
        <begin position="38"/>
        <end position="446"/>
    </location>
</feature>
<comment type="function">
    <text evidence="7">Catalyzes the transfer of the enolpyruvyl moiety of phosphoenolpyruvate (PEP) to the 5-hydroxyl of shikimate-3-phosphate (S3P) to produce enolpyruvyl shikimate-3-phosphate and inorganic phosphate.</text>
</comment>
<dbReference type="InterPro" id="IPR006264">
    <property type="entry name" value="EPSP_synthase"/>
</dbReference>
<name>A0ABZ1P1M3_STRVL</name>
<evidence type="ECO:0000313" key="10">
    <source>
        <dbReference type="Proteomes" id="UP001341259"/>
    </source>
</evidence>
<keyword evidence="7" id="KW-0963">Cytoplasm</keyword>
<dbReference type="Pfam" id="PF00275">
    <property type="entry name" value="EPSP_synthase"/>
    <property type="match status" value="1"/>
</dbReference>
<organism evidence="9 10">
    <name type="scientific">Streptomyces violaceus</name>
    <name type="common">Streptomyces venezuelae</name>
    <dbReference type="NCBI Taxonomy" id="1936"/>
    <lineage>
        <taxon>Bacteria</taxon>
        <taxon>Bacillati</taxon>
        <taxon>Actinomycetota</taxon>
        <taxon>Actinomycetes</taxon>
        <taxon>Kitasatosporales</taxon>
        <taxon>Streptomycetaceae</taxon>
        <taxon>Streptomyces</taxon>
    </lineage>
</organism>
<evidence type="ECO:0000256" key="5">
    <source>
        <dbReference type="ARBA" id="ARBA00023141"/>
    </source>
</evidence>
<evidence type="ECO:0000256" key="1">
    <source>
        <dbReference type="ARBA" id="ARBA00004811"/>
    </source>
</evidence>
<dbReference type="HAMAP" id="MF_00210">
    <property type="entry name" value="EPSP_synth"/>
    <property type="match status" value="1"/>
</dbReference>
<dbReference type="InterPro" id="IPR023193">
    <property type="entry name" value="EPSP_synthase_CS"/>
</dbReference>
<feature type="binding site" evidence="7">
    <location>
        <position position="45"/>
    </location>
    <ligand>
        <name>phosphoenolpyruvate</name>
        <dbReference type="ChEBI" id="CHEBI:58702"/>
    </ligand>
</feature>
<feature type="binding site" evidence="7">
    <location>
        <position position="193"/>
    </location>
    <ligand>
        <name>3-phosphoshikimate</name>
        <dbReference type="ChEBI" id="CHEBI:145989"/>
    </ligand>
</feature>
<comment type="subunit">
    <text evidence="7">Monomer.</text>
</comment>
<evidence type="ECO:0000313" key="9">
    <source>
        <dbReference type="EMBL" id="WUG97916.1"/>
    </source>
</evidence>
<comment type="catalytic activity">
    <reaction evidence="6">
        <text>3-phosphoshikimate + phosphoenolpyruvate = 5-O-(1-carboxyvinyl)-3-phosphoshikimate + phosphate</text>
        <dbReference type="Rhea" id="RHEA:21256"/>
        <dbReference type="ChEBI" id="CHEBI:43474"/>
        <dbReference type="ChEBI" id="CHEBI:57701"/>
        <dbReference type="ChEBI" id="CHEBI:58702"/>
        <dbReference type="ChEBI" id="CHEBI:145989"/>
        <dbReference type="EC" id="2.5.1.19"/>
    </reaction>
    <physiologicalReaction direction="left-to-right" evidence="6">
        <dbReference type="Rhea" id="RHEA:21257"/>
    </physiologicalReaction>
</comment>
<dbReference type="Proteomes" id="UP001341259">
    <property type="component" value="Chromosome"/>
</dbReference>